<feature type="compositionally biased region" description="Basic and acidic residues" evidence="2">
    <location>
        <begin position="1"/>
        <end position="18"/>
    </location>
</feature>
<evidence type="ECO:0008006" key="5">
    <source>
        <dbReference type="Google" id="ProtNLM"/>
    </source>
</evidence>
<proteinExistence type="inferred from homology"/>
<dbReference type="Gramene" id="Zm00001eb353770_T001">
    <property type="protein sequence ID" value="Zm00001eb353770_P001"/>
    <property type="gene ID" value="Zm00001eb353770"/>
</dbReference>
<organism evidence="3 4">
    <name type="scientific">Zea mays</name>
    <name type="common">Maize</name>
    <dbReference type="NCBI Taxonomy" id="4577"/>
    <lineage>
        <taxon>Eukaryota</taxon>
        <taxon>Viridiplantae</taxon>
        <taxon>Streptophyta</taxon>
        <taxon>Embryophyta</taxon>
        <taxon>Tracheophyta</taxon>
        <taxon>Spermatophyta</taxon>
        <taxon>Magnoliopsida</taxon>
        <taxon>Liliopsida</taxon>
        <taxon>Poales</taxon>
        <taxon>Poaceae</taxon>
        <taxon>PACMAD clade</taxon>
        <taxon>Panicoideae</taxon>
        <taxon>Andropogonodae</taxon>
        <taxon>Andropogoneae</taxon>
        <taxon>Tripsacinae</taxon>
        <taxon>Zea</taxon>
    </lineage>
</organism>
<dbReference type="EnsemblPlants" id="Zm00001eb353770_T001">
    <property type="protein sequence ID" value="Zm00001eb353770_P001"/>
    <property type="gene ID" value="Zm00001eb353770"/>
</dbReference>
<feature type="region of interest" description="Disordered" evidence="2">
    <location>
        <begin position="1"/>
        <end position="87"/>
    </location>
</feature>
<evidence type="ECO:0000256" key="2">
    <source>
        <dbReference type="SAM" id="MobiDB-lite"/>
    </source>
</evidence>
<reference evidence="4" key="1">
    <citation type="journal article" date="2009" name="Science">
        <title>The B73 maize genome: complexity, diversity, and dynamics.</title>
        <authorList>
            <person name="Schnable P.S."/>
            <person name="Ware D."/>
            <person name="Fulton R.S."/>
            <person name="Stein J.C."/>
            <person name="Wei F."/>
            <person name="Pasternak S."/>
            <person name="Liang C."/>
            <person name="Zhang J."/>
            <person name="Fulton L."/>
            <person name="Graves T.A."/>
            <person name="Minx P."/>
            <person name="Reily A.D."/>
            <person name="Courtney L."/>
            <person name="Kruchowski S.S."/>
            <person name="Tomlinson C."/>
            <person name="Strong C."/>
            <person name="Delehaunty K."/>
            <person name="Fronick C."/>
            <person name="Courtney B."/>
            <person name="Rock S.M."/>
            <person name="Belter E."/>
            <person name="Du F."/>
            <person name="Kim K."/>
            <person name="Abbott R.M."/>
            <person name="Cotton M."/>
            <person name="Levy A."/>
            <person name="Marchetto P."/>
            <person name="Ochoa K."/>
            <person name="Jackson S.M."/>
            <person name="Gillam B."/>
            <person name="Chen W."/>
            <person name="Yan L."/>
            <person name="Higginbotham J."/>
            <person name="Cardenas M."/>
            <person name="Waligorski J."/>
            <person name="Applebaum E."/>
            <person name="Phelps L."/>
            <person name="Falcone J."/>
            <person name="Kanchi K."/>
            <person name="Thane T."/>
            <person name="Scimone A."/>
            <person name="Thane N."/>
            <person name="Henke J."/>
            <person name="Wang T."/>
            <person name="Ruppert J."/>
            <person name="Shah N."/>
            <person name="Rotter K."/>
            <person name="Hodges J."/>
            <person name="Ingenthron E."/>
            <person name="Cordes M."/>
            <person name="Kohlberg S."/>
            <person name="Sgro J."/>
            <person name="Delgado B."/>
            <person name="Mead K."/>
            <person name="Chinwalla A."/>
            <person name="Leonard S."/>
            <person name="Crouse K."/>
            <person name="Collura K."/>
            <person name="Kudrna D."/>
            <person name="Currie J."/>
            <person name="He R."/>
            <person name="Angelova A."/>
            <person name="Rajasekar S."/>
            <person name="Mueller T."/>
            <person name="Lomeli R."/>
            <person name="Scara G."/>
            <person name="Ko A."/>
            <person name="Delaney K."/>
            <person name="Wissotski M."/>
            <person name="Lopez G."/>
            <person name="Campos D."/>
            <person name="Braidotti M."/>
            <person name="Ashley E."/>
            <person name="Golser W."/>
            <person name="Kim H."/>
            <person name="Lee S."/>
            <person name="Lin J."/>
            <person name="Dujmic Z."/>
            <person name="Kim W."/>
            <person name="Talag J."/>
            <person name="Zuccolo A."/>
            <person name="Fan C."/>
            <person name="Sebastian A."/>
            <person name="Kramer M."/>
            <person name="Spiegel L."/>
            <person name="Nascimento L."/>
            <person name="Zutavern T."/>
            <person name="Miller B."/>
            <person name="Ambroise C."/>
            <person name="Muller S."/>
            <person name="Spooner W."/>
            <person name="Narechania A."/>
            <person name="Ren L."/>
            <person name="Wei S."/>
            <person name="Kumari S."/>
            <person name="Faga B."/>
            <person name="Levy M.J."/>
            <person name="McMahan L."/>
            <person name="Van Buren P."/>
            <person name="Vaughn M.W."/>
            <person name="Ying K."/>
            <person name="Yeh C.-T."/>
            <person name="Emrich S.J."/>
            <person name="Jia Y."/>
            <person name="Kalyanaraman A."/>
            <person name="Hsia A.-P."/>
            <person name="Barbazuk W.B."/>
            <person name="Baucom R.S."/>
            <person name="Brutnell T.P."/>
            <person name="Carpita N.C."/>
            <person name="Chaparro C."/>
            <person name="Chia J.-M."/>
            <person name="Deragon J.-M."/>
            <person name="Estill J.C."/>
            <person name="Fu Y."/>
            <person name="Jeddeloh J.A."/>
            <person name="Han Y."/>
            <person name="Lee H."/>
            <person name="Li P."/>
            <person name="Lisch D.R."/>
            <person name="Liu S."/>
            <person name="Liu Z."/>
            <person name="Nagel D.H."/>
            <person name="McCann M.C."/>
            <person name="SanMiguel P."/>
            <person name="Myers A.M."/>
            <person name="Nettleton D."/>
            <person name="Nguyen J."/>
            <person name="Penning B.W."/>
            <person name="Ponnala L."/>
            <person name="Schneider K.L."/>
            <person name="Schwartz D.C."/>
            <person name="Sharma A."/>
            <person name="Soderlund C."/>
            <person name="Springer N.M."/>
            <person name="Sun Q."/>
            <person name="Wang H."/>
            <person name="Waterman M."/>
            <person name="Westerman R."/>
            <person name="Wolfgruber T.K."/>
            <person name="Yang L."/>
            <person name="Yu Y."/>
            <person name="Zhang L."/>
            <person name="Zhou S."/>
            <person name="Zhu Q."/>
            <person name="Bennetzen J.L."/>
            <person name="Dawe R.K."/>
            <person name="Jiang J."/>
            <person name="Jiang N."/>
            <person name="Presting G.G."/>
            <person name="Wessler S.R."/>
            <person name="Aluru S."/>
            <person name="Martienssen R.A."/>
            <person name="Clifton S.W."/>
            <person name="McCombie W.R."/>
            <person name="Wing R.A."/>
            <person name="Wilson R.K."/>
        </authorList>
    </citation>
    <scope>NUCLEOTIDE SEQUENCE [LARGE SCALE GENOMIC DNA]</scope>
    <source>
        <strain evidence="4">cv. B73</strain>
    </source>
</reference>
<dbReference type="PANTHER" id="PTHR12419">
    <property type="entry name" value="OTU DOMAIN CONTAINING PROTEIN"/>
    <property type="match status" value="1"/>
</dbReference>
<comment type="similarity">
    <text evidence="1">Belongs to the peptidase C85 family.</text>
</comment>
<protein>
    <recommendedName>
        <fullName evidence="5">MATH domain-containing protein</fullName>
    </recommendedName>
</protein>
<reference evidence="3" key="3">
    <citation type="submission" date="2021-05" db="UniProtKB">
        <authorList>
            <consortium name="EnsemblPlants"/>
        </authorList>
    </citation>
    <scope>IDENTIFICATION</scope>
    <source>
        <strain evidence="3">cv. B73</strain>
    </source>
</reference>
<evidence type="ECO:0000313" key="4">
    <source>
        <dbReference type="Proteomes" id="UP000007305"/>
    </source>
</evidence>
<evidence type="ECO:0000313" key="3">
    <source>
        <dbReference type="EnsemblPlants" id="Zm00001eb353770_P001"/>
    </source>
</evidence>
<dbReference type="AlphaFoldDB" id="A0A804QSC7"/>
<dbReference type="Gene3D" id="3.90.70.80">
    <property type="match status" value="1"/>
</dbReference>
<dbReference type="InterPro" id="IPR038765">
    <property type="entry name" value="Papain-like_cys_pep_sf"/>
</dbReference>
<keyword evidence="4" id="KW-1185">Reference proteome</keyword>
<dbReference type="Proteomes" id="UP000007305">
    <property type="component" value="Chromosome 8"/>
</dbReference>
<dbReference type="SUPFAM" id="SSF54001">
    <property type="entry name" value="Cysteine proteinases"/>
    <property type="match status" value="1"/>
</dbReference>
<evidence type="ECO:0000256" key="1">
    <source>
        <dbReference type="ARBA" id="ARBA00010407"/>
    </source>
</evidence>
<accession>A0A804QSC7</accession>
<feature type="compositionally biased region" description="Low complexity" evidence="2">
    <location>
        <begin position="28"/>
        <end position="46"/>
    </location>
</feature>
<dbReference type="PANTHER" id="PTHR12419:SF3">
    <property type="entry name" value="OVARIAN TUMOR DOMAIN-CONTAINING DEUBIQUITINATING ENZYME 12"/>
    <property type="match status" value="1"/>
</dbReference>
<name>A0A804QSC7_MAIZE</name>
<reference evidence="3" key="2">
    <citation type="submission" date="2019-07" db="EMBL/GenBank/DDBJ databases">
        <authorList>
            <person name="Seetharam A."/>
            <person name="Woodhouse M."/>
            <person name="Cannon E."/>
        </authorList>
    </citation>
    <scope>NUCLEOTIDE SEQUENCE [LARGE SCALE GENOMIC DNA]</scope>
    <source>
        <strain evidence="3">cv. B73</strain>
    </source>
</reference>
<dbReference type="InterPro" id="IPR050704">
    <property type="entry name" value="Peptidase_C85-like"/>
</dbReference>
<sequence length="372" mass="41636">MAVRREIDSLSLREGDRAHKSRSRVPRVARSPPPVASRSPRSSAPPRTRRRNPRPHPTIPVRPLHRDARPRMIEGTPASRFSPTPPRHRNLRLSLTSMEGVPLALTCPRRSPLPIAGARRRGRRLADLVALPSNDDIHRRSDLVALVEMAEAAECEEERDLFADANDDVGIAGLEVADGEVHPPHHAQLQQPDEMVQHGNELPSDLIDTLLKWIPSNDEELRLRLSSRSTATPHASVAAFASAPVSHTAPWLGKFIAFEPFNVGGFDWAIYFYPDGKSGEDDLKRKDGLCPLTPELKECNSLYEGYVPMKYKHYCKKMKKYGEWGDHVTLQAAADKRLRISSPSTPALGTINKESKSKDVIPQWLSLRYVLL</sequence>